<feature type="region of interest" description="Disordered" evidence="6">
    <location>
        <begin position="764"/>
        <end position="812"/>
    </location>
</feature>
<evidence type="ECO:0000259" key="7">
    <source>
        <dbReference type="PROSITE" id="PS50103"/>
    </source>
</evidence>
<feature type="compositionally biased region" description="Basic and acidic residues" evidence="6">
    <location>
        <begin position="17"/>
        <end position="29"/>
    </location>
</feature>
<reference evidence="8" key="1">
    <citation type="journal article" date="2023" name="Mol. Biol. Evol.">
        <title>Third-Generation Sequencing Reveals the Adaptive Role of the Epigenome in Three Deep-Sea Polychaetes.</title>
        <authorList>
            <person name="Perez M."/>
            <person name="Aroh O."/>
            <person name="Sun Y."/>
            <person name="Lan Y."/>
            <person name="Juniper S.K."/>
            <person name="Young C.R."/>
            <person name="Angers B."/>
            <person name="Qian P.Y."/>
        </authorList>
    </citation>
    <scope>NUCLEOTIDE SEQUENCE</scope>
    <source>
        <strain evidence="8">R07B-5</strain>
    </source>
</reference>
<dbReference type="Pfam" id="PF14608">
    <property type="entry name" value="zf-CCCH_2"/>
    <property type="match status" value="1"/>
</dbReference>
<keyword evidence="3 5" id="KW-0863">Zinc-finger</keyword>
<feature type="region of interest" description="Disordered" evidence="6">
    <location>
        <begin position="538"/>
        <end position="581"/>
    </location>
</feature>
<feature type="compositionally biased region" description="Acidic residues" evidence="6">
    <location>
        <begin position="686"/>
        <end position="701"/>
    </location>
</feature>
<feature type="compositionally biased region" description="Low complexity" evidence="6">
    <location>
        <begin position="1093"/>
        <end position="1104"/>
    </location>
</feature>
<accession>A0AAD9KY78</accession>
<feature type="compositionally biased region" description="Acidic residues" evidence="6">
    <location>
        <begin position="86"/>
        <end position="103"/>
    </location>
</feature>
<feature type="zinc finger region" description="C3H1-type" evidence="5">
    <location>
        <begin position="411"/>
        <end position="438"/>
    </location>
</feature>
<comment type="caution">
    <text evidence="8">The sequence shown here is derived from an EMBL/GenBank/DDBJ whole genome shotgun (WGS) entry which is preliminary data.</text>
</comment>
<feature type="region of interest" description="Disordered" evidence="6">
    <location>
        <begin position="460"/>
        <end position="481"/>
    </location>
</feature>
<organism evidence="8 9">
    <name type="scientific">Ridgeia piscesae</name>
    <name type="common">Tubeworm</name>
    <dbReference type="NCBI Taxonomy" id="27915"/>
    <lineage>
        <taxon>Eukaryota</taxon>
        <taxon>Metazoa</taxon>
        <taxon>Spiralia</taxon>
        <taxon>Lophotrochozoa</taxon>
        <taxon>Annelida</taxon>
        <taxon>Polychaeta</taxon>
        <taxon>Sedentaria</taxon>
        <taxon>Canalipalpata</taxon>
        <taxon>Sabellida</taxon>
        <taxon>Siboglinidae</taxon>
        <taxon>Ridgeia</taxon>
    </lineage>
</organism>
<keyword evidence="4 5" id="KW-0862">Zinc</keyword>
<evidence type="ECO:0000256" key="3">
    <source>
        <dbReference type="ARBA" id="ARBA00022771"/>
    </source>
</evidence>
<feature type="compositionally biased region" description="Polar residues" evidence="6">
    <location>
        <begin position="1193"/>
        <end position="1203"/>
    </location>
</feature>
<feature type="compositionally biased region" description="Basic and acidic residues" evidence="6">
    <location>
        <begin position="338"/>
        <end position="348"/>
    </location>
</feature>
<name>A0AAD9KY78_RIDPI</name>
<evidence type="ECO:0000313" key="9">
    <source>
        <dbReference type="Proteomes" id="UP001209878"/>
    </source>
</evidence>
<dbReference type="PANTHER" id="PTHR13119:SF12">
    <property type="entry name" value="PROTEIN SUPPRESSOR OF SABLE"/>
    <property type="match status" value="1"/>
</dbReference>
<evidence type="ECO:0000313" key="8">
    <source>
        <dbReference type="EMBL" id="KAK2179525.1"/>
    </source>
</evidence>
<evidence type="ECO:0000256" key="6">
    <source>
        <dbReference type="SAM" id="MobiDB-lite"/>
    </source>
</evidence>
<dbReference type="PROSITE" id="PS50103">
    <property type="entry name" value="ZF_C3H1"/>
    <property type="match status" value="2"/>
</dbReference>
<dbReference type="InterPro" id="IPR036855">
    <property type="entry name" value="Znf_CCCH_sf"/>
</dbReference>
<dbReference type="PANTHER" id="PTHR13119">
    <property type="entry name" value="ZINC FINGER CCCH DOMAIN-CONTAINING PROTEI"/>
    <property type="match status" value="1"/>
</dbReference>
<dbReference type="EMBL" id="JAODUO010000485">
    <property type="protein sequence ID" value="KAK2179525.1"/>
    <property type="molecule type" value="Genomic_DNA"/>
</dbReference>
<evidence type="ECO:0000256" key="2">
    <source>
        <dbReference type="ARBA" id="ARBA00022737"/>
    </source>
</evidence>
<feature type="zinc finger region" description="C3H1-type" evidence="5">
    <location>
        <begin position="382"/>
        <end position="409"/>
    </location>
</feature>
<dbReference type="GO" id="GO:0005634">
    <property type="term" value="C:nucleus"/>
    <property type="evidence" value="ECO:0007669"/>
    <property type="project" value="TreeGrafter"/>
</dbReference>
<evidence type="ECO:0000256" key="1">
    <source>
        <dbReference type="ARBA" id="ARBA00022723"/>
    </source>
</evidence>
<dbReference type="SMART" id="SM00356">
    <property type="entry name" value="ZnF_C3H1"/>
    <property type="match status" value="2"/>
</dbReference>
<feature type="compositionally biased region" description="Pro residues" evidence="6">
    <location>
        <begin position="271"/>
        <end position="288"/>
    </location>
</feature>
<evidence type="ECO:0000256" key="5">
    <source>
        <dbReference type="PROSITE-ProRule" id="PRU00723"/>
    </source>
</evidence>
<dbReference type="Pfam" id="PF00642">
    <property type="entry name" value="zf-CCCH"/>
    <property type="match status" value="1"/>
</dbReference>
<dbReference type="AlphaFoldDB" id="A0AAD9KY78"/>
<proteinExistence type="predicted"/>
<feature type="compositionally biased region" description="Basic residues" evidence="6">
    <location>
        <begin position="171"/>
        <end position="188"/>
    </location>
</feature>
<dbReference type="GO" id="GO:0045892">
    <property type="term" value="P:negative regulation of DNA-templated transcription"/>
    <property type="evidence" value="ECO:0007669"/>
    <property type="project" value="InterPro"/>
</dbReference>
<dbReference type="InterPro" id="IPR045124">
    <property type="entry name" value="Su(sable)-like"/>
</dbReference>
<feature type="compositionally biased region" description="Pro residues" evidence="6">
    <location>
        <begin position="550"/>
        <end position="562"/>
    </location>
</feature>
<dbReference type="GO" id="GO:0003723">
    <property type="term" value="F:RNA binding"/>
    <property type="evidence" value="ECO:0007669"/>
    <property type="project" value="InterPro"/>
</dbReference>
<dbReference type="InterPro" id="IPR000571">
    <property type="entry name" value="Znf_CCCH"/>
</dbReference>
<protein>
    <recommendedName>
        <fullName evidence="7">C3H1-type domain-containing protein</fullName>
    </recommendedName>
</protein>
<feature type="region of interest" description="Disordered" evidence="6">
    <location>
        <begin position="1"/>
        <end position="191"/>
    </location>
</feature>
<keyword evidence="1 5" id="KW-0479">Metal-binding</keyword>
<dbReference type="GO" id="GO:0008270">
    <property type="term" value="F:zinc ion binding"/>
    <property type="evidence" value="ECO:0007669"/>
    <property type="project" value="UniProtKB-KW"/>
</dbReference>
<feature type="domain" description="C3H1-type" evidence="7">
    <location>
        <begin position="382"/>
        <end position="409"/>
    </location>
</feature>
<keyword evidence="2" id="KW-0677">Repeat</keyword>
<sequence>MSLESVFAKTPPLVGCHKTDSGMEDKERSSNTSGINSTLCDNSDTEEEMPSDDSPMKAAEVVPEVMPSNGMITEDPSCEDIASKEDLEDGELEEGEIDDDEENAESKEVTEDVAETEQEQPPQQLEKIPPLLLNLKNIARQATEVEEEEGDKASGAEGTPSGSSNEEHQAHAAHKKKKKKKQKKKRKREEKEMVRITFVVLFWWKSCIQWHSVKKKKKYIDHDQVEEYPTELDTANMPWTGSFRGRNPPEFFRSSSKHRPTSYDDLDAPDHSPPGPYDSPYDSPPGPYDSPSDEDEFGPPPKLQRYDDEKSRYRASKKASLLRMLEDEYMDPNVAANENKDLYDHESGKGSLNSNKQKKLEKAKYYRELQKQRELRNSEAGKQQRPICKFYKDGKCAKGSTCPFSHDVRQQHRPEICKFYLNSVCSKGDNCLYMHGILSAVHTRHRLPMCPQCVLAEKKEDKMEGSPRKKPSLLESPTSPPNQLCQSCYLNYPSFILIIPLLTGSPPRHLREQMMGSSPRDQQVKKIPSLFDIKVFPPNQSQRMKSPSQGGPPGPMSPPPRGMGPNFYSEMRPSPNRMPPPIRPNMMMPPPGMGPPRGMMPPDVNREGLLAHPGLPPPGYFGDEQQGATWYGTMVPAGQTDQSGMPDDKYNIPVHLAPKQRELFLRIQQQQRERDASVSSQQNSKDEDDENDNWYSSDEEDGPKPSNILMNLGIPPGGPMAQQQQQQQQPANQKPPVLNLQQMLNVIKSAATSQPPPVIGDAHLGGGMNQGRDPRTMMGQSPAVDPRTGLPHPASKANDPRLHSATSNMSSSSASHDAAITIDASLAQSGGGVPYVVRRLPIIPAVSLPPALNMFEGRYGFDPRVQQHIKKLEPTLIQQQMAKGDAAVKQRIIPLVGEHENVVMAEVPVAPPPPLALPPLLQNTVMSSILASGALHNMARFPQPRFQQPPPNFLAAMATMSHVRLGRTMSQPPPSEVVMDPCFQRRDSHPMPAHPMPAHPMPAHPMPAHPMPAHPMPAHPMPAKVIDPRVARLHESRSQDSTVSSVNVTDVVLPKVLSASSTPVELPSLLQTPPPPLHPGLKPTMTDPRTCKTQGTGSASSSGDDQGDSPQHATQHVDAQRPLLSHRNDPRFKKRHKAVADAPSVKTENDVTESEPVNLPSQQRRGMEYSSPLGGSTSETTSETSAGNAYNRPPNTRFQQLQQHQKRHDFKMTKTASNNGKTMSTTASLVLPQVAPVVTTTATLELTPEQLQLPPGAAGDEPSLKAMFKTFDPTASPFC</sequence>
<feature type="compositionally biased region" description="Polar residues" evidence="6">
    <location>
        <begin position="30"/>
        <end position="42"/>
    </location>
</feature>
<feature type="region of interest" description="Disordered" evidence="6">
    <location>
        <begin position="669"/>
        <end position="734"/>
    </location>
</feature>
<dbReference type="Gene3D" id="4.10.1000.10">
    <property type="entry name" value="Zinc finger, CCCH-type"/>
    <property type="match status" value="1"/>
</dbReference>
<feature type="compositionally biased region" description="Low complexity" evidence="6">
    <location>
        <begin position="119"/>
        <end position="133"/>
    </location>
</feature>
<feature type="region of interest" description="Disordered" evidence="6">
    <location>
        <begin position="1065"/>
        <end position="1209"/>
    </location>
</feature>
<feature type="domain" description="C3H1-type" evidence="7">
    <location>
        <begin position="411"/>
        <end position="438"/>
    </location>
</feature>
<evidence type="ECO:0000256" key="4">
    <source>
        <dbReference type="ARBA" id="ARBA00022833"/>
    </source>
</evidence>
<gene>
    <name evidence="8" type="ORF">NP493_486g02009</name>
</gene>
<keyword evidence="9" id="KW-1185">Reference proteome</keyword>
<feature type="compositionally biased region" description="Low complexity" evidence="6">
    <location>
        <begin position="803"/>
        <end position="812"/>
    </location>
</feature>
<feature type="region of interest" description="Disordered" evidence="6">
    <location>
        <begin position="336"/>
        <end position="359"/>
    </location>
</feature>
<feature type="compositionally biased region" description="Low complexity" evidence="6">
    <location>
        <begin position="1176"/>
        <end position="1185"/>
    </location>
</feature>
<dbReference type="Proteomes" id="UP001209878">
    <property type="component" value="Unassembled WGS sequence"/>
</dbReference>
<feature type="region of interest" description="Disordered" evidence="6">
    <location>
        <begin position="234"/>
        <end position="314"/>
    </location>
</feature>
<dbReference type="SUPFAM" id="SSF90229">
    <property type="entry name" value="CCCH zinc finger"/>
    <property type="match status" value="2"/>
</dbReference>